<dbReference type="GO" id="GO:0038023">
    <property type="term" value="F:signaling receptor activity"/>
    <property type="evidence" value="ECO:0007669"/>
    <property type="project" value="InterPro"/>
</dbReference>
<evidence type="ECO:0000256" key="5">
    <source>
        <dbReference type="ARBA" id="ARBA00022692"/>
    </source>
</evidence>
<evidence type="ECO:0000313" key="14">
    <source>
        <dbReference type="EMBL" id="EFW30134.1"/>
    </source>
</evidence>
<organism evidence="14 15">
    <name type="scientific">Selenomonas artemidis F0399</name>
    <dbReference type="NCBI Taxonomy" id="749551"/>
    <lineage>
        <taxon>Bacteria</taxon>
        <taxon>Bacillati</taxon>
        <taxon>Bacillota</taxon>
        <taxon>Negativicutes</taxon>
        <taxon>Selenomonadales</taxon>
        <taxon>Selenomonadaceae</taxon>
        <taxon>Selenomonas</taxon>
    </lineage>
</organism>
<dbReference type="InterPro" id="IPR012910">
    <property type="entry name" value="Plug_dom"/>
</dbReference>
<dbReference type="InterPro" id="IPR010105">
    <property type="entry name" value="TonB_sidphr_rcpt"/>
</dbReference>
<keyword evidence="15" id="KW-1185">Reference proteome</keyword>
<feature type="domain" description="TonB-dependent receptor-like beta-barrel" evidence="12">
    <location>
        <begin position="318"/>
        <end position="732"/>
    </location>
</feature>
<evidence type="ECO:0000256" key="4">
    <source>
        <dbReference type="ARBA" id="ARBA00022452"/>
    </source>
</evidence>
<protein>
    <submittedName>
        <fullName evidence="14">TonB-dependent siderophore receptor</fullName>
    </submittedName>
</protein>
<dbReference type="GO" id="GO:0015891">
    <property type="term" value="P:siderophore transport"/>
    <property type="evidence" value="ECO:0007669"/>
    <property type="project" value="InterPro"/>
</dbReference>
<sequence>MHPATDGTAVFFIACDEVYCLERARGRPGILGRRFIMTKRKLALAVAIAALGTSTVWMSNVSAAEKETVRGGGTDAVDTYELDPVDVEGERDEKSAENFTATEGTVGFLGEKSAMETPFTTTNITKETIQSFGDPSQPLDSVLSISPSIRPTGSILHNDFQHRGFRANGTSTYVNNVPGMFTQFNAPMFVVEKADVISGPNSGLAGTGTQYESTAAGGIVNFTTKRAGAEDLRRLTLTHSGQSMNGAYFDLGHRFGKNKEWGVRLNAEKVHGETAVDGQKVKSAGIFVNIDHEDAKSKTNFFTGYRQNQIVGGQRWFKIGAGVTKLPAVPKASRNYSFDGMDKESYGWMMILNHEQKLSDAWKWFVNAGMLKNKLNRNVMYQYSALTILDDDGNFHLNYQRTTTPQRANYIQTGFTGKFETGSAGHELTVAVDRAWRAREAATASPTLNIGTGNIYTGVFNQTSDPRTDYSIGMNNKTSIKGISLVDSITLNKWNMILGVHHHSANVKSYNLTTGRVSSSADSSATTPTYALSYRPTEDITVYASHAEYFDVGTVVSTSYQNAGTILPPFKTKQNELGVKYANKDILYSLAFFDIKQASNIAVNRGAAKDYLEQDGEERHRGIELGIGGRLAPKWSVAAGLAYMQATYERTAKGAKDGRTPDGQPRWNGTLMARYAADDKFSAFARMTYAGAAWTYNQKFKVPSNAVFDVGMNYRTNLGSVPTTFGLTVYNVLNKEYWMASRSDQSLYLSTPRTFALTMAMDI</sequence>
<dbReference type="PANTHER" id="PTHR32552:SF82">
    <property type="entry name" value="FCUA PROTEIN"/>
    <property type="match status" value="1"/>
</dbReference>
<gene>
    <name evidence="14" type="ORF">HMPREF9555_00676</name>
</gene>
<dbReference type="SUPFAM" id="SSF56935">
    <property type="entry name" value="Porins"/>
    <property type="match status" value="1"/>
</dbReference>
<evidence type="ECO:0000256" key="2">
    <source>
        <dbReference type="ARBA" id="ARBA00009810"/>
    </source>
</evidence>
<evidence type="ECO:0000256" key="8">
    <source>
        <dbReference type="ARBA" id="ARBA00023237"/>
    </source>
</evidence>
<dbReference type="STRING" id="749551.HMPREF9555_00676"/>
<dbReference type="InterPro" id="IPR037066">
    <property type="entry name" value="Plug_dom_sf"/>
</dbReference>
<feature type="transmembrane region" description="Helical" evidence="11">
    <location>
        <begin position="42"/>
        <end position="59"/>
    </location>
</feature>
<feature type="domain" description="TonB-dependent receptor plug" evidence="13">
    <location>
        <begin position="114"/>
        <end position="208"/>
    </location>
</feature>
<keyword evidence="3 9" id="KW-0813">Transport</keyword>
<keyword evidence="5 9" id="KW-0812">Transmembrane</keyword>
<dbReference type="Gene3D" id="2.170.130.10">
    <property type="entry name" value="TonB-dependent receptor, plug domain"/>
    <property type="match status" value="1"/>
</dbReference>
<evidence type="ECO:0000259" key="13">
    <source>
        <dbReference type="Pfam" id="PF07715"/>
    </source>
</evidence>
<dbReference type="NCBIfam" id="TIGR01783">
    <property type="entry name" value="TonB-siderophor"/>
    <property type="match status" value="1"/>
</dbReference>
<reference evidence="14 15" key="1">
    <citation type="submission" date="2010-08" db="EMBL/GenBank/DDBJ databases">
        <authorList>
            <person name="Weinstock G."/>
            <person name="Sodergren E."/>
            <person name="Clifton S."/>
            <person name="Fulton L."/>
            <person name="Fulton B."/>
            <person name="Courtney L."/>
            <person name="Fronick C."/>
            <person name="Harrison M."/>
            <person name="Strong C."/>
            <person name="Farmer C."/>
            <person name="Delahaunty K."/>
            <person name="Markovic C."/>
            <person name="Hall O."/>
            <person name="Minx P."/>
            <person name="Tomlinson C."/>
            <person name="Mitreva M."/>
            <person name="Hou S."/>
            <person name="Chen J."/>
            <person name="Wollam A."/>
            <person name="Pepin K.H."/>
            <person name="Johnson M."/>
            <person name="Bhonagiri V."/>
            <person name="Zhang X."/>
            <person name="Suruliraj S."/>
            <person name="Warren W."/>
            <person name="Chinwalla A."/>
            <person name="Mardis E.R."/>
            <person name="Wilson R.K."/>
        </authorList>
    </citation>
    <scope>NUCLEOTIDE SEQUENCE [LARGE SCALE GENOMIC DNA]</scope>
    <source>
        <strain evidence="14 15">F0399</strain>
    </source>
</reference>
<dbReference type="AlphaFoldDB" id="E7N125"/>
<dbReference type="GO" id="GO:0015344">
    <property type="term" value="F:siderophore uptake transmembrane transporter activity"/>
    <property type="evidence" value="ECO:0007669"/>
    <property type="project" value="TreeGrafter"/>
</dbReference>
<keyword evidence="8 9" id="KW-0998">Cell outer membrane</keyword>
<keyword evidence="7 9" id="KW-0472">Membrane</keyword>
<comment type="similarity">
    <text evidence="2 9 10">Belongs to the TonB-dependent receptor family.</text>
</comment>
<dbReference type="CDD" id="cd01347">
    <property type="entry name" value="ligand_gated_channel"/>
    <property type="match status" value="1"/>
</dbReference>
<evidence type="ECO:0000313" key="15">
    <source>
        <dbReference type="Proteomes" id="UP000004633"/>
    </source>
</evidence>
<dbReference type="EMBL" id="AECV01000008">
    <property type="protein sequence ID" value="EFW30134.1"/>
    <property type="molecule type" value="Genomic_DNA"/>
</dbReference>
<evidence type="ECO:0000256" key="11">
    <source>
        <dbReference type="SAM" id="Phobius"/>
    </source>
</evidence>
<dbReference type="InterPro" id="IPR036942">
    <property type="entry name" value="Beta-barrel_TonB_sf"/>
</dbReference>
<keyword evidence="11" id="KW-1133">Transmembrane helix</keyword>
<keyword evidence="6 10" id="KW-0798">TonB box</keyword>
<proteinExistence type="inferred from homology"/>
<dbReference type="Gene3D" id="2.40.170.20">
    <property type="entry name" value="TonB-dependent receptor, beta-barrel domain"/>
    <property type="match status" value="1"/>
</dbReference>
<dbReference type="PROSITE" id="PS52016">
    <property type="entry name" value="TONB_DEPENDENT_REC_3"/>
    <property type="match status" value="1"/>
</dbReference>
<dbReference type="GO" id="GO:0009279">
    <property type="term" value="C:cell outer membrane"/>
    <property type="evidence" value="ECO:0007669"/>
    <property type="project" value="UniProtKB-SubCell"/>
</dbReference>
<evidence type="ECO:0000259" key="12">
    <source>
        <dbReference type="Pfam" id="PF00593"/>
    </source>
</evidence>
<dbReference type="InterPro" id="IPR039426">
    <property type="entry name" value="TonB-dep_rcpt-like"/>
</dbReference>
<comment type="subcellular location">
    <subcellularLocation>
        <location evidence="1 9">Cell outer membrane</location>
        <topology evidence="1 9">Multi-pass membrane protein</topology>
    </subcellularLocation>
</comment>
<dbReference type="Proteomes" id="UP000004633">
    <property type="component" value="Unassembled WGS sequence"/>
</dbReference>
<evidence type="ECO:0000256" key="9">
    <source>
        <dbReference type="PROSITE-ProRule" id="PRU01360"/>
    </source>
</evidence>
<dbReference type="PANTHER" id="PTHR32552">
    <property type="entry name" value="FERRICHROME IRON RECEPTOR-RELATED"/>
    <property type="match status" value="1"/>
</dbReference>
<evidence type="ECO:0000256" key="10">
    <source>
        <dbReference type="RuleBase" id="RU003357"/>
    </source>
</evidence>
<dbReference type="InterPro" id="IPR000531">
    <property type="entry name" value="Beta-barrel_TonB"/>
</dbReference>
<evidence type="ECO:0000256" key="6">
    <source>
        <dbReference type="ARBA" id="ARBA00023077"/>
    </source>
</evidence>
<keyword evidence="14" id="KW-0675">Receptor</keyword>
<name>E7N125_9FIRM</name>
<accession>E7N125</accession>
<dbReference type="Pfam" id="PF00593">
    <property type="entry name" value="TonB_dep_Rec_b-barrel"/>
    <property type="match status" value="1"/>
</dbReference>
<comment type="caution">
    <text evidence="14">The sequence shown here is derived from an EMBL/GenBank/DDBJ whole genome shotgun (WGS) entry which is preliminary data.</text>
</comment>
<dbReference type="HOGENOM" id="CLU_008287_22_0_9"/>
<evidence type="ECO:0000256" key="3">
    <source>
        <dbReference type="ARBA" id="ARBA00022448"/>
    </source>
</evidence>
<keyword evidence="4 9" id="KW-1134">Transmembrane beta strand</keyword>
<dbReference type="Pfam" id="PF07715">
    <property type="entry name" value="Plug"/>
    <property type="match status" value="1"/>
</dbReference>
<evidence type="ECO:0000256" key="7">
    <source>
        <dbReference type="ARBA" id="ARBA00023136"/>
    </source>
</evidence>
<evidence type="ECO:0000256" key="1">
    <source>
        <dbReference type="ARBA" id="ARBA00004571"/>
    </source>
</evidence>